<evidence type="ECO:0000256" key="3">
    <source>
        <dbReference type="ARBA" id="ARBA00022692"/>
    </source>
</evidence>
<reference evidence="8 9" key="1">
    <citation type="journal article" date="2018" name="Mol. Biol. Evol.">
        <title>Broad Genomic Sampling Reveals a Smut Pathogenic Ancestry of the Fungal Clade Ustilaginomycotina.</title>
        <authorList>
            <person name="Kijpornyongpan T."/>
            <person name="Mondo S.J."/>
            <person name="Barry K."/>
            <person name="Sandor L."/>
            <person name="Lee J."/>
            <person name="Lipzen A."/>
            <person name="Pangilinan J."/>
            <person name="LaButti K."/>
            <person name="Hainaut M."/>
            <person name="Henrissat B."/>
            <person name="Grigoriev I.V."/>
            <person name="Spatafora J.W."/>
            <person name="Aime M.C."/>
        </authorList>
    </citation>
    <scope>NUCLEOTIDE SEQUENCE [LARGE SCALE GENOMIC DNA]</scope>
    <source>
        <strain evidence="8 9">MCA 3645</strain>
    </source>
</reference>
<feature type="compositionally biased region" description="Basic and acidic residues" evidence="6">
    <location>
        <begin position="85"/>
        <end position="102"/>
    </location>
</feature>
<name>A0A317XQF1_9BASI</name>
<dbReference type="InterPro" id="IPR036259">
    <property type="entry name" value="MFS_trans_sf"/>
</dbReference>
<feature type="transmembrane region" description="Helical" evidence="7">
    <location>
        <begin position="220"/>
        <end position="241"/>
    </location>
</feature>
<dbReference type="FunCoup" id="A0A317XQF1">
    <property type="interactions" value="45"/>
</dbReference>
<dbReference type="Pfam" id="PF07690">
    <property type="entry name" value="MFS_1"/>
    <property type="match status" value="1"/>
</dbReference>
<feature type="transmembrane region" description="Helical" evidence="7">
    <location>
        <begin position="182"/>
        <end position="200"/>
    </location>
</feature>
<evidence type="ECO:0000313" key="9">
    <source>
        <dbReference type="Proteomes" id="UP000246740"/>
    </source>
</evidence>
<feature type="compositionally biased region" description="Low complexity" evidence="6">
    <location>
        <begin position="26"/>
        <end position="40"/>
    </location>
</feature>
<dbReference type="Gene3D" id="1.20.1250.20">
    <property type="entry name" value="MFS general substrate transporter like domains"/>
    <property type="match status" value="1"/>
</dbReference>
<feature type="transmembrane region" description="Helical" evidence="7">
    <location>
        <begin position="253"/>
        <end position="276"/>
    </location>
</feature>
<feature type="region of interest" description="Disordered" evidence="6">
    <location>
        <begin position="1"/>
        <end position="102"/>
    </location>
</feature>
<keyword evidence="9" id="KW-1185">Reference proteome</keyword>
<keyword evidence="3 7" id="KW-0812">Transmembrane</keyword>
<dbReference type="GO" id="GO:0005886">
    <property type="term" value="C:plasma membrane"/>
    <property type="evidence" value="ECO:0007669"/>
    <property type="project" value="TreeGrafter"/>
</dbReference>
<feature type="transmembrane region" description="Helical" evidence="7">
    <location>
        <begin position="921"/>
        <end position="941"/>
    </location>
</feature>
<dbReference type="PANTHER" id="PTHR19432:SF35">
    <property type="entry name" value="SOLUTE CARRIER FAMILY 45 MEMBER 3 ISOFORM X1"/>
    <property type="match status" value="1"/>
</dbReference>
<dbReference type="OrthoDB" id="28755at2759"/>
<dbReference type="GO" id="GO:0008506">
    <property type="term" value="F:sucrose:proton symporter activity"/>
    <property type="evidence" value="ECO:0007669"/>
    <property type="project" value="TreeGrafter"/>
</dbReference>
<evidence type="ECO:0000256" key="2">
    <source>
        <dbReference type="ARBA" id="ARBA00022448"/>
    </source>
</evidence>
<dbReference type="Proteomes" id="UP000246740">
    <property type="component" value="Unassembled WGS sequence"/>
</dbReference>
<feature type="transmembrane region" description="Helical" evidence="7">
    <location>
        <begin position="845"/>
        <end position="868"/>
    </location>
</feature>
<protein>
    <submittedName>
        <fullName evidence="8">MFS general substrate transporter</fullName>
    </submittedName>
</protein>
<dbReference type="EMBL" id="KZ819195">
    <property type="protein sequence ID" value="PWY99510.1"/>
    <property type="molecule type" value="Genomic_DNA"/>
</dbReference>
<dbReference type="PANTHER" id="PTHR19432">
    <property type="entry name" value="SUGAR TRANSPORTER"/>
    <property type="match status" value="1"/>
</dbReference>
<feature type="transmembrane region" description="Helical" evidence="7">
    <location>
        <begin position="514"/>
        <end position="533"/>
    </location>
</feature>
<evidence type="ECO:0000256" key="7">
    <source>
        <dbReference type="SAM" id="Phobius"/>
    </source>
</evidence>
<feature type="transmembrane region" description="Helical" evidence="7">
    <location>
        <begin position="378"/>
        <end position="398"/>
    </location>
</feature>
<dbReference type="SUPFAM" id="SSF103473">
    <property type="entry name" value="MFS general substrate transporter"/>
    <property type="match status" value="1"/>
</dbReference>
<evidence type="ECO:0000256" key="4">
    <source>
        <dbReference type="ARBA" id="ARBA00022989"/>
    </source>
</evidence>
<organism evidence="8 9">
    <name type="scientific">Testicularia cyperi</name>
    <dbReference type="NCBI Taxonomy" id="1882483"/>
    <lineage>
        <taxon>Eukaryota</taxon>
        <taxon>Fungi</taxon>
        <taxon>Dikarya</taxon>
        <taxon>Basidiomycota</taxon>
        <taxon>Ustilaginomycotina</taxon>
        <taxon>Ustilaginomycetes</taxon>
        <taxon>Ustilaginales</taxon>
        <taxon>Anthracoideaceae</taxon>
        <taxon>Testicularia</taxon>
    </lineage>
</organism>
<accession>A0A317XQF1</accession>
<feature type="transmembrane region" description="Helical" evidence="7">
    <location>
        <begin position="444"/>
        <end position="467"/>
    </location>
</feature>
<feature type="region of interest" description="Disordered" evidence="6">
    <location>
        <begin position="809"/>
        <end position="836"/>
    </location>
</feature>
<feature type="transmembrane region" description="Helical" evidence="7">
    <location>
        <begin position="603"/>
        <end position="627"/>
    </location>
</feature>
<evidence type="ECO:0000256" key="1">
    <source>
        <dbReference type="ARBA" id="ARBA00004141"/>
    </source>
</evidence>
<keyword evidence="5 7" id="KW-0472">Membrane</keyword>
<dbReference type="InterPro" id="IPR011701">
    <property type="entry name" value="MFS"/>
</dbReference>
<keyword evidence="2" id="KW-0813">Transport</keyword>
<evidence type="ECO:0000313" key="8">
    <source>
        <dbReference type="EMBL" id="PWY99510.1"/>
    </source>
</evidence>
<keyword evidence="4 7" id="KW-1133">Transmembrane helix</keyword>
<proteinExistence type="predicted"/>
<dbReference type="InParanoid" id="A0A317XQF1"/>
<feature type="transmembrane region" description="Helical" evidence="7">
    <location>
        <begin position="633"/>
        <end position="652"/>
    </location>
</feature>
<dbReference type="AlphaFoldDB" id="A0A317XQF1"/>
<feature type="region of interest" description="Disordered" evidence="6">
    <location>
        <begin position="680"/>
        <end position="773"/>
    </location>
</feature>
<evidence type="ECO:0000256" key="5">
    <source>
        <dbReference type="ARBA" id="ARBA00023136"/>
    </source>
</evidence>
<comment type="subcellular location">
    <subcellularLocation>
        <location evidence="1">Membrane</location>
        <topology evidence="1">Multi-pass membrane protein</topology>
    </subcellularLocation>
</comment>
<evidence type="ECO:0000256" key="6">
    <source>
        <dbReference type="SAM" id="MobiDB-lite"/>
    </source>
</evidence>
<sequence>MPSKIVAEDNPPDPSIPGRSELQDNSASTSTSTSTPVSPSSKHRIPLPTPEAPTSLDDLLNSPHNPAHAASTSQAKSTIRGAPPNDERRRNGFHLWRTESEDAKKARLRQAMQEAEAHEASQWSVQSKLPRTWQRIIAKFRAPPSLSIYRESDAAASDVDSHRPEGTQDPLVTLPEPKLTRLGLVILTLSLAGAQLAWTLELAYGTPYLLSLGLSEQSTSLVWLAGPLSGLIAQPVVGSLSDASSSSFRRRKYMIISAVLLMLSTVTLAFSIPLSTFLVDVFGGGLADWDPRRNELVLTTTQAISVAAFWILDFALNGLQASSRALILDTAPSEQQSVANAWHGRMTHTGNVVGYLCGWVDLASWKGLRWLGGGQFRRFAMVSLLGMIACVTVTVTFIQERTFDQSLAQQRRDARDCSVWQQAKITVANVWQAIRRLPRPVRRICIVQLFAFMGWFPFLFYGTTYVVQIAEYQRMMHHKRRYADNDDLLRLLGENPSSGQHDSNSDKDAERGSFAMLLFALVALTSGALLPYFSLAGEKRHSDGSGSIQLPPDEVDEHSSYGAADVENGQDAATWLMNAHRRQEPEPKLSMWRRAVRGLRQGLTLRTFWTLASLTFATLMLAGTMWAKTVEQATLVIALVGLPWSVAAWAPFAMVGEFVREAEEGESPFEFEGDHWSPARTRARARERSLRKSRRESLTAPIASATDGTGPGFGSPETVPSPLSIGSGVAQGRRASRSIRYIDPHSSPHARRLSQTHGRSGLASPASGEEGARERIRASLLDCAPLPHNFAQQRGQRRDHSVEVYNEEDDYIETSSISPEDLETPDGLSRDPNDSHSGSIGGGTILGIHNLAIVAPQFIVAIISSLIFRTVASSSGSNGIHLVLDGDLISALSQNTHGEASIATLSQSSVGIQNPALGTAWVLRFGGLMAILAALATRFIPLTLSERNQRRAYFSSATRAAQDTDRDDFE</sequence>
<gene>
    <name evidence="8" type="ORF">BCV70DRAFT_201076</name>
</gene>